<evidence type="ECO:0000256" key="3">
    <source>
        <dbReference type="ARBA" id="ARBA00022475"/>
    </source>
</evidence>
<evidence type="ECO:0000256" key="4">
    <source>
        <dbReference type="ARBA" id="ARBA00022692"/>
    </source>
</evidence>
<comment type="subcellular location">
    <subcellularLocation>
        <location evidence="1">Cell membrane</location>
        <topology evidence="1">Multi-pass membrane protein</topology>
    </subcellularLocation>
</comment>
<keyword evidence="5 8" id="KW-1133">Transmembrane helix</keyword>
<accession>A0A271J3T5</accession>
<protein>
    <recommendedName>
        <fullName evidence="9">YetF C-terminal domain-containing protein</fullName>
    </recommendedName>
</protein>
<evidence type="ECO:0000256" key="7">
    <source>
        <dbReference type="SAM" id="MobiDB-lite"/>
    </source>
</evidence>
<keyword evidence="11" id="KW-1185">Reference proteome</keyword>
<dbReference type="AlphaFoldDB" id="A0A271J3T5"/>
<dbReference type="EMBL" id="MQWD01000001">
    <property type="protein sequence ID" value="PAP78103.1"/>
    <property type="molecule type" value="Genomic_DNA"/>
</dbReference>
<evidence type="ECO:0000256" key="1">
    <source>
        <dbReference type="ARBA" id="ARBA00004651"/>
    </source>
</evidence>
<proteinExistence type="inferred from homology"/>
<feature type="transmembrane region" description="Helical" evidence="8">
    <location>
        <begin position="12"/>
        <end position="31"/>
    </location>
</feature>
<keyword evidence="6 8" id="KW-0472">Membrane</keyword>
<evidence type="ECO:0000313" key="11">
    <source>
        <dbReference type="Proteomes" id="UP000216339"/>
    </source>
</evidence>
<comment type="similarity">
    <text evidence="2">Belongs to the UPF0702 family.</text>
</comment>
<organism evidence="10 11">
    <name type="scientific">Rubrivirga marina</name>
    <dbReference type="NCBI Taxonomy" id="1196024"/>
    <lineage>
        <taxon>Bacteria</taxon>
        <taxon>Pseudomonadati</taxon>
        <taxon>Rhodothermota</taxon>
        <taxon>Rhodothermia</taxon>
        <taxon>Rhodothermales</taxon>
        <taxon>Rubricoccaceae</taxon>
        <taxon>Rubrivirga</taxon>
    </lineage>
</organism>
<reference evidence="10 11" key="1">
    <citation type="submission" date="2016-11" db="EMBL/GenBank/DDBJ databases">
        <title>Study of marine rhodopsin-containing bacteria.</title>
        <authorList>
            <person name="Yoshizawa S."/>
            <person name="Kumagai Y."/>
            <person name="Kogure K."/>
        </authorList>
    </citation>
    <scope>NUCLEOTIDE SEQUENCE [LARGE SCALE GENOMIC DNA]</scope>
    <source>
        <strain evidence="10 11">SAORIC-28</strain>
    </source>
</reference>
<dbReference type="InterPro" id="IPR007353">
    <property type="entry name" value="DUF421"/>
</dbReference>
<dbReference type="Pfam" id="PF04239">
    <property type="entry name" value="DUF421"/>
    <property type="match status" value="1"/>
</dbReference>
<dbReference type="InterPro" id="IPR023090">
    <property type="entry name" value="UPF0702_alpha/beta_dom_sf"/>
</dbReference>
<evidence type="ECO:0000256" key="5">
    <source>
        <dbReference type="ARBA" id="ARBA00022989"/>
    </source>
</evidence>
<evidence type="ECO:0000259" key="9">
    <source>
        <dbReference type="Pfam" id="PF04239"/>
    </source>
</evidence>
<evidence type="ECO:0000256" key="2">
    <source>
        <dbReference type="ARBA" id="ARBA00006448"/>
    </source>
</evidence>
<dbReference type="Proteomes" id="UP000216339">
    <property type="component" value="Unassembled WGS sequence"/>
</dbReference>
<sequence length="201" mass="20637">MPAAVLFDSWASLGKVLLSAVLTYPLLILVLRLGGKRTLAKMNAFDFVVTVAIGSIVASTLLSTAPVVNGVGAVATLVALQAAVTWLSVRSDRFEALVKSQPTLVFHDGTYLDGPMRAERVTREEIRGAIRDAGHAGTDGVAAVVLESDGAFSVLARVPAGDETAVEGAAAMAGVSGAAEHWDTGNPTGPFTNPTRGPLAG</sequence>
<dbReference type="RefSeq" id="WP_179299730.1">
    <property type="nucleotide sequence ID" value="NZ_MQWD01000001.1"/>
</dbReference>
<dbReference type="PANTHER" id="PTHR34582:SF6">
    <property type="entry name" value="UPF0702 TRANSMEMBRANE PROTEIN YCAP"/>
    <property type="match status" value="1"/>
</dbReference>
<comment type="caution">
    <text evidence="10">The sequence shown here is derived from an EMBL/GenBank/DDBJ whole genome shotgun (WGS) entry which is preliminary data.</text>
</comment>
<name>A0A271J3T5_9BACT</name>
<evidence type="ECO:0000256" key="6">
    <source>
        <dbReference type="ARBA" id="ARBA00023136"/>
    </source>
</evidence>
<feature type="transmembrane region" description="Helical" evidence="8">
    <location>
        <begin position="68"/>
        <end position="89"/>
    </location>
</feature>
<keyword evidence="4 8" id="KW-0812">Transmembrane</keyword>
<feature type="transmembrane region" description="Helical" evidence="8">
    <location>
        <begin position="43"/>
        <end position="62"/>
    </location>
</feature>
<dbReference type="Gene3D" id="3.30.240.20">
    <property type="entry name" value="bsu07140 like domains"/>
    <property type="match status" value="1"/>
</dbReference>
<dbReference type="GO" id="GO:0005886">
    <property type="term" value="C:plasma membrane"/>
    <property type="evidence" value="ECO:0007669"/>
    <property type="project" value="UniProtKB-SubCell"/>
</dbReference>
<evidence type="ECO:0000256" key="8">
    <source>
        <dbReference type="SAM" id="Phobius"/>
    </source>
</evidence>
<evidence type="ECO:0000313" key="10">
    <source>
        <dbReference type="EMBL" id="PAP78103.1"/>
    </source>
</evidence>
<feature type="region of interest" description="Disordered" evidence="7">
    <location>
        <begin position="181"/>
        <end position="201"/>
    </location>
</feature>
<gene>
    <name evidence="10" type="ORF">BSZ37_17500</name>
</gene>
<feature type="domain" description="YetF C-terminal" evidence="9">
    <location>
        <begin position="90"/>
        <end position="156"/>
    </location>
</feature>
<dbReference type="PANTHER" id="PTHR34582">
    <property type="entry name" value="UPF0702 TRANSMEMBRANE PROTEIN YCAP"/>
    <property type="match status" value="1"/>
</dbReference>
<keyword evidence="3" id="KW-1003">Cell membrane</keyword>